<reference evidence="1 2" key="1">
    <citation type="journal article" date="2007" name="PLoS Pathog.">
        <title>Genome sequence of Babesia bovis and comparative analysis of apicomplexan hemoprotozoa.</title>
        <authorList>
            <person name="Brayton K.A."/>
            <person name="Lau A.O.T."/>
            <person name="Herndon D.R."/>
            <person name="Hannick L."/>
            <person name="Kappmeyer L.S."/>
            <person name="Berens S.J."/>
            <person name="Bidwell S.L."/>
            <person name="Brown W.C."/>
            <person name="Crabtree J."/>
            <person name="Fadrosh D."/>
            <person name="Feldblum T."/>
            <person name="Forberger H.A."/>
            <person name="Haas B.J."/>
            <person name="Howell J.M."/>
            <person name="Khouri H."/>
            <person name="Koo H."/>
            <person name="Mann D.J."/>
            <person name="Norimine J."/>
            <person name="Paulsen I.T."/>
            <person name="Radune D."/>
            <person name="Ren Q."/>
            <person name="Smith R.K. Jr."/>
            <person name="Suarez C.E."/>
            <person name="White O."/>
            <person name="Wortman J.R."/>
            <person name="Knowles D.P. Jr."/>
            <person name="McElwain T.F."/>
            <person name="Nene V.M."/>
        </authorList>
    </citation>
    <scope>NUCLEOTIDE SEQUENCE [LARGE SCALE GENOMIC DNA]</scope>
    <source>
        <strain evidence="1">T2Bo</strain>
    </source>
</reference>
<name>A7AVX5_BABBO</name>
<dbReference type="GeneID" id="5477738"/>
<dbReference type="EMBL" id="AAXT01000004">
    <property type="protein sequence ID" value="EDO05951.1"/>
    <property type="molecule type" value="Genomic_DNA"/>
</dbReference>
<comment type="caution">
    <text evidence="1">The sequence shown here is derived from an EMBL/GenBank/DDBJ whole genome shotgun (WGS) entry which is preliminary data.</text>
</comment>
<reference evidence="2" key="2">
    <citation type="journal article" date="2020" name="Data Brief">
        <title>Transcriptome dataset of Babesia bovis life stages within vertebrate and invertebrate hosts.</title>
        <authorList>
            <person name="Ueti M.W."/>
            <person name="Johnson W.C."/>
            <person name="Kappmeyer L.S."/>
            <person name="Herndon D.R."/>
            <person name="Mousel M.R."/>
            <person name="Reif K.E."/>
            <person name="Taus N.S."/>
            <person name="Ifeonu O.O."/>
            <person name="Silva J.C."/>
            <person name="Suarez C.E."/>
            <person name="Brayton K.A."/>
        </authorList>
    </citation>
    <scope>NUCLEOTIDE SEQUENCE [LARGE SCALE GENOMIC DNA]</scope>
</reference>
<evidence type="ECO:0000313" key="2">
    <source>
        <dbReference type="Proteomes" id="UP000002173"/>
    </source>
</evidence>
<keyword evidence="2" id="KW-1185">Reference proteome</keyword>
<reference evidence="2" key="3">
    <citation type="journal article" date="2021" name="Int. J. Parasitol.">
        <title>Comparative analysis of gene expression between Babesia bovis blood stages and kinetes allowed by improved genome annotation.</title>
        <authorList>
            <person name="Ueti M.W."/>
            <person name="Johnson W.C."/>
            <person name="Kappmeyer L.S."/>
            <person name="Herndon D.R."/>
            <person name="Mousel M.R."/>
            <person name="Reif K.E."/>
            <person name="Taus N.S."/>
            <person name="Ifeonu O.O."/>
            <person name="Silva J.C."/>
            <person name="Suarez C.E."/>
            <person name="Brayton K.A."/>
        </authorList>
    </citation>
    <scope>NUCLEOTIDE SEQUENCE [LARGE SCALE GENOMIC DNA]</scope>
</reference>
<dbReference type="eggNOG" id="ENOG502TN70">
    <property type="taxonomic scope" value="Eukaryota"/>
</dbReference>
<protein>
    <submittedName>
        <fullName evidence="1">Uncharacterized protein</fullName>
    </submittedName>
</protein>
<evidence type="ECO:0000313" key="1">
    <source>
        <dbReference type="EMBL" id="EDO05951.1"/>
    </source>
</evidence>
<gene>
    <name evidence="1" type="ORF">BBOV_IV003550</name>
</gene>
<dbReference type="InParanoid" id="A7AVX5"/>
<dbReference type="RefSeq" id="XP_001609519.1">
    <property type="nucleotide sequence ID" value="XM_001609469.1"/>
</dbReference>
<dbReference type="AlphaFoldDB" id="A7AVX5"/>
<organism evidence="1 2">
    <name type="scientific">Babesia bovis</name>
    <dbReference type="NCBI Taxonomy" id="5865"/>
    <lineage>
        <taxon>Eukaryota</taxon>
        <taxon>Sar</taxon>
        <taxon>Alveolata</taxon>
        <taxon>Apicomplexa</taxon>
        <taxon>Aconoidasida</taxon>
        <taxon>Piroplasmida</taxon>
        <taxon>Babesiidae</taxon>
        <taxon>Babesia</taxon>
    </lineage>
</organism>
<proteinExistence type="predicted"/>
<dbReference type="Proteomes" id="UP000002173">
    <property type="component" value="Unassembled WGS sequence"/>
</dbReference>
<accession>A7AVX5</accession>
<sequence length="117" mass="13333">MLKWQYMLTQLHILVGLAYFVTRSTFGSVVPEKPGNSIITEDLDRFTLYKVRLSNVSGAVNAEDFRVELIGTQFVHITAEGSTVDWKIRLDTHIPIGVIFYPEFSLAMERLERDVAV</sequence>
<dbReference type="KEGG" id="bbo:BBOV_IV003550"/>
<dbReference type="VEuPathDB" id="PiroplasmaDB:BBOV_IV003550"/>